<dbReference type="PANTHER" id="PTHR30349:SF41">
    <property type="entry name" value="INTEGRASE_RECOMBINASE PROTEIN MJ0367-RELATED"/>
    <property type="match status" value="1"/>
</dbReference>
<dbReference type="GO" id="GO:0015074">
    <property type="term" value="P:DNA integration"/>
    <property type="evidence" value="ECO:0007669"/>
    <property type="project" value="InterPro"/>
</dbReference>
<sequence>MIRLTKETYDISKLISDYLCFLIDRNITSETIDTHENVLHLFVRFISENAVETNLLFAPKILDQFYRDYHPKNSRTVMNGFIRYLKMKNIVCDDLFATDDDLCGIFSDYLKFYQRCGTAQHNRQQLVRNTLKAFNKFLLSNQVSLNHLNIEIIDRFLFEKYQAKKSPQSYRTALRGFLRYLYHEAGIGNKDLSTLLIGAPELNRHKPPKFLYHDEIKKLLDAASVLTDRGIRTNAIVRIAVTTGLRPIEIANISLDDICFKTALLTIPLRKGRNPIVLPLPEGTIKAIAAYIIGARPDIKNERALFLSFKSPYWPISSNTVQYLIRALMKKANVHGTAYSLRHSFAQNLLASGASVFEVKDMMGHDVLQTTGNYLSIDT</sequence>
<keyword evidence="2" id="KW-0238">DNA-binding</keyword>
<dbReference type="AlphaFoldDB" id="A0A1V1NW39"/>
<keyword evidence="3" id="KW-0233">DNA recombination</keyword>
<evidence type="ECO:0000256" key="1">
    <source>
        <dbReference type="ARBA" id="ARBA00008857"/>
    </source>
</evidence>
<comment type="similarity">
    <text evidence="1">Belongs to the 'phage' integrase family.</text>
</comment>
<gene>
    <name evidence="5" type="primary">xerC</name>
    <name evidence="5" type="ORF">OMM_12321</name>
</gene>
<evidence type="ECO:0000256" key="3">
    <source>
        <dbReference type="ARBA" id="ARBA00023172"/>
    </source>
</evidence>
<dbReference type="InterPro" id="IPR013762">
    <property type="entry name" value="Integrase-like_cat_sf"/>
</dbReference>
<dbReference type="GO" id="GO:0006310">
    <property type="term" value="P:DNA recombination"/>
    <property type="evidence" value="ECO:0007669"/>
    <property type="project" value="UniProtKB-KW"/>
</dbReference>
<dbReference type="Proteomes" id="UP000189670">
    <property type="component" value="Unassembled WGS sequence"/>
</dbReference>
<reference evidence="6" key="1">
    <citation type="submission" date="2012-11" db="EMBL/GenBank/DDBJ databases">
        <authorList>
            <person name="Lucero-Rivera Y.E."/>
            <person name="Tovar-Ramirez D."/>
        </authorList>
    </citation>
    <scope>NUCLEOTIDE SEQUENCE [LARGE SCALE GENOMIC DNA]</scope>
    <source>
        <strain evidence="6">Araruama</strain>
    </source>
</reference>
<dbReference type="InterPro" id="IPR050090">
    <property type="entry name" value="Tyrosine_recombinase_XerCD"/>
</dbReference>
<accession>A0A1V1NW39</accession>
<evidence type="ECO:0000313" key="5">
    <source>
        <dbReference type="EMBL" id="ETR66807.1"/>
    </source>
</evidence>
<dbReference type="SUPFAM" id="SSF56349">
    <property type="entry name" value="DNA breaking-rejoining enzymes"/>
    <property type="match status" value="1"/>
</dbReference>
<evidence type="ECO:0000259" key="4">
    <source>
        <dbReference type="PROSITE" id="PS51898"/>
    </source>
</evidence>
<protein>
    <submittedName>
        <fullName evidence="5">Integrase/recombinase XerC</fullName>
    </submittedName>
</protein>
<name>A0A1V1NW39_9BACT</name>
<proteinExistence type="inferred from homology"/>
<comment type="caution">
    <text evidence="5">The sequence shown here is derived from an EMBL/GenBank/DDBJ whole genome shotgun (WGS) entry which is preliminary data.</text>
</comment>
<dbReference type="PANTHER" id="PTHR30349">
    <property type="entry name" value="PHAGE INTEGRASE-RELATED"/>
    <property type="match status" value="1"/>
</dbReference>
<dbReference type="Pfam" id="PF00589">
    <property type="entry name" value="Phage_integrase"/>
    <property type="match status" value="1"/>
</dbReference>
<dbReference type="Gene3D" id="1.10.443.10">
    <property type="entry name" value="Intergrase catalytic core"/>
    <property type="match status" value="1"/>
</dbReference>
<evidence type="ECO:0000313" key="6">
    <source>
        <dbReference type="Proteomes" id="UP000189670"/>
    </source>
</evidence>
<dbReference type="InterPro" id="IPR011010">
    <property type="entry name" value="DNA_brk_join_enz"/>
</dbReference>
<dbReference type="InterPro" id="IPR002104">
    <property type="entry name" value="Integrase_catalytic"/>
</dbReference>
<feature type="domain" description="Tyr recombinase" evidence="4">
    <location>
        <begin position="206"/>
        <end position="379"/>
    </location>
</feature>
<dbReference type="GO" id="GO:0003677">
    <property type="term" value="F:DNA binding"/>
    <property type="evidence" value="ECO:0007669"/>
    <property type="project" value="UniProtKB-KW"/>
</dbReference>
<dbReference type="EMBL" id="ATBP01001738">
    <property type="protein sequence ID" value="ETR66807.1"/>
    <property type="molecule type" value="Genomic_DNA"/>
</dbReference>
<organism evidence="5 6">
    <name type="scientific">Candidatus Magnetoglobus multicellularis str. Araruama</name>
    <dbReference type="NCBI Taxonomy" id="890399"/>
    <lineage>
        <taxon>Bacteria</taxon>
        <taxon>Pseudomonadati</taxon>
        <taxon>Thermodesulfobacteriota</taxon>
        <taxon>Desulfobacteria</taxon>
        <taxon>Desulfobacterales</taxon>
        <taxon>Desulfobacteraceae</taxon>
        <taxon>Candidatus Magnetoglobus</taxon>
    </lineage>
</organism>
<dbReference type="PROSITE" id="PS51898">
    <property type="entry name" value="TYR_RECOMBINASE"/>
    <property type="match status" value="1"/>
</dbReference>
<feature type="non-terminal residue" evidence="5">
    <location>
        <position position="379"/>
    </location>
</feature>
<evidence type="ECO:0000256" key="2">
    <source>
        <dbReference type="ARBA" id="ARBA00023125"/>
    </source>
</evidence>